<dbReference type="CDD" id="cd01285">
    <property type="entry name" value="nucleoside_deaminase"/>
    <property type="match status" value="1"/>
</dbReference>
<dbReference type="AlphaFoldDB" id="A0A176WRM3"/>
<evidence type="ECO:0000256" key="4">
    <source>
        <dbReference type="ARBA" id="ARBA00022694"/>
    </source>
</evidence>
<dbReference type="GO" id="GO:0052717">
    <property type="term" value="F:tRNA-specific adenosine-34 deaminase activity"/>
    <property type="evidence" value="ECO:0007669"/>
    <property type="project" value="UniProtKB-EC"/>
</dbReference>
<keyword evidence="6" id="KW-0378">Hydrolase</keyword>
<name>A0A176WRM3_MARPO</name>
<comment type="caution">
    <text evidence="11">The sequence shown here is derived from an EMBL/GenBank/DDBJ whole genome shotgun (WGS) entry which is preliminary data.</text>
</comment>
<keyword evidence="5" id="KW-0479">Metal-binding</keyword>
<reference evidence="11" key="1">
    <citation type="submission" date="2016-03" db="EMBL/GenBank/DDBJ databases">
        <title>Mechanisms controlling the formation of the plant cell surface in tip-growing cells are functionally conserved among land plants.</title>
        <authorList>
            <person name="Honkanen S."/>
            <person name="Jones V.A."/>
            <person name="Morieri G."/>
            <person name="Champion C."/>
            <person name="Hetherington A.J."/>
            <person name="Kelly S."/>
            <person name="Saint-Marcoux D."/>
            <person name="Proust H."/>
            <person name="Prescott H."/>
            <person name="Dolan L."/>
        </authorList>
    </citation>
    <scope>NUCLEOTIDE SEQUENCE [LARGE SCALE GENOMIC DNA]</scope>
    <source>
        <tissue evidence="11">Whole gametophyte</tissue>
    </source>
</reference>
<dbReference type="Proteomes" id="UP000077202">
    <property type="component" value="Unassembled WGS sequence"/>
</dbReference>
<evidence type="ECO:0000259" key="10">
    <source>
        <dbReference type="PROSITE" id="PS51747"/>
    </source>
</evidence>
<dbReference type="EC" id="3.5.4.33" evidence="3"/>
<dbReference type="EMBL" id="LVLJ01000074">
    <property type="protein sequence ID" value="OAE35778.1"/>
    <property type="molecule type" value="Genomic_DNA"/>
</dbReference>
<sequence>MELEGPNLLYSVIAFPALGNPNARHLWTALLARAELLKRIVGGNCKAVASRAKYAAAYRKQHPRRLLVSVQESVKTSPHAPFLELIGLFEGVRFELYSSIGTNGGRSSASADLKDVGGGDDPLGNEQQSYSKAAISDEKQKVSSCTDDVEPRARGRRGHREQESEEESSTSSGGEFPRARTVVRGAGRSRDEEKQTTQCQWNDVEDEKFMLEALLEAKKAASLGEVPVGAVVVQNGRIIARAFNRVEAEGDPTAHAEMLCIRSASKTNGDWRLTDASIYVTMEPCAMCAGALLQARVKRVVWGARNKLLGADGSWVSLFPNCESHVDGEAEQSSLQQQQHPFHKSVEVRREVLSDDCSMIMRTFFRSRRKDEAPNAKKKPWWLSFEVWVLFRRLLG</sequence>
<evidence type="ECO:0000256" key="3">
    <source>
        <dbReference type="ARBA" id="ARBA00012740"/>
    </source>
</evidence>
<dbReference type="InterPro" id="IPR016193">
    <property type="entry name" value="Cytidine_deaminase-like"/>
</dbReference>
<gene>
    <name evidence="11" type="ORF">AXG93_3524s1130</name>
</gene>
<evidence type="ECO:0000313" key="11">
    <source>
        <dbReference type="EMBL" id="OAE35778.1"/>
    </source>
</evidence>
<organism evidence="11 12">
    <name type="scientific">Marchantia polymorpha subsp. ruderalis</name>
    <dbReference type="NCBI Taxonomy" id="1480154"/>
    <lineage>
        <taxon>Eukaryota</taxon>
        <taxon>Viridiplantae</taxon>
        <taxon>Streptophyta</taxon>
        <taxon>Embryophyta</taxon>
        <taxon>Marchantiophyta</taxon>
        <taxon>Marchantiopsida</taxon>
        <taxon>Marchantiidae</taxon>
        <taxon>Marchantiales</taxon>
        <taxon>Marchantiaceae</taxon>
        <taxon>Marchantia</taxon>
    </lineage>
</organism>
<evidence type="ECO:0000256" key="5">
    <source>
        <dbReference type="ARBA" id="ARBA00022723"/>
    </source>
</evidence>
<dbReference type="Pfam" id="PF00383">
    <property type="entry name" value="dCMP_cyt_deam_1"/>
    <property type="match status" value="1"/>
</dbReference>
<comment type="subunit">
    <text evidence="2">Homodimer.</text>
</comment>
<feature type="region of interest" description="Disordered" evidence="9">
    <location>
        <begin position="103"/>
        <end position="199"/>
    </location>
</feature>
<dbReference type="Gene3D" id="3.40.140.10">
    <property type="entry name" value="Cytidine Deaminase, domain 2"/>
    <property type="match status" value="1"/>
</dbReference>
<evidence type="ECO:0000256" key="6">
    <source>
        <dbReference type="ARBA" id="ARBA00022801"/>
    </source>
</evidence>
<dbReference type="PROSITE" id="PS51747">
    <property type="entry name" value="CYT_DCMP_DEAMINASES_2"/>
    <property type="match status" value="1"/>
</dbReference>
<protein>
    <recommendedName>
        <fullName evidence="3">tRNA(adenine(34)) deaminase</fullName>
        <ecNumber evidence="3">3.5.4.33</ecNumber>
    </recommendedName>
</protein>
<dbReference type="PANTHER" id="PTHR11079:SF179">
    <property type="entry name" value="TRNA(ADENINE(34)) DEAMINASE, CHLOROPLASTIC"/>
    <property type="match status" value="1"/>
</dbReference>
<evidence type="ECO:0000313" key="12">
    <source>
        <dbReference type="Proteomes" id="UP000077202"/>
    </source>
</evidence>
<dbReference type="GO" id="GO:0002100">
    <property type="term" value="P:tRNA wobble adenosine to inosine editing"/>
    <property type="evidence" value="ECO:0007669"/>
    <property type="project" value="InterPro"/>
</dbReference>
<dbReference type="InterPro" id="IPR028883">
    <property type="entry name" value="tRNA_aden_deaminase"/>
</dbReference>
<dbReference type="HAMAP" id="MF_00972">
    <property type="entry name" value="tRNA_aden_deaminase"/>
    <property type="match status" value="1"/>
</dbReference>
<evidence type="ECO:0000256" key="7">
    <source>
        <dbReference type="ARBA" id="ARBA00022833"/>
    </source>
</evidence>
<proteinExistence type="inferred from homology"/>
<evidence type="ECO:0000256" key="9">
    <source>
        <dbReference type="SAM" id="MobiDB-lite"/>
    </source>
</evidence>
<keyword evidence="7" id="KW-0862">Zinc</keyword>
<dbReference type="SUPFAM" id="SSF53927">
    <property type="entry name" value="Cytidine deaminase-like"/>
    <property type="match status" value="1"/>
</dbReference>
<comment type="cofactor">
    <cofactor evidence="1">
        <name>Zn(2+)</name>
        <dbReference type="ChEBI" id="CHEBI:29105"/>
    </cofactor>
</comment>
<dbReference type="GO" id="GO:0009507">
    <property type="term" value="C:chloroplast"/>
    <property type="evidence" value="ECO:0007669"/>
    <property type="project" value="TreeGrafter"/>
</dbReference>
<dbReference type="PANTHER" id="PTHR11079">
    <property type="entry name" value="CYTOSINE DEAMINASE FAMILY MEMBER"/>
    <property type="match status" value="1"/>
</dbReference>
<evidence type="ECO:0000256" key="8">
    <source>
        <dbReference type="ARBA" id="ARBA00048045"/>
    </source>
</evidence>
<dbReference type="InterPro" id="IPR002125">
    <property type="entry name" value="CMP_dCMP_dom"/>
</dbReference>
<accession>A0A176WRM3</accession>
<keyword evidence="12" id="KW-1185">Reference proteome</keyword>
<dbReference type="GO" id="GO:0046872">
    <property type="term" value="F:metal ion binding"/>
    <property type="evidence" value="ECO:0007669"/>
    <property type="project" value="UniProtKB-KW"/>
</dbReference>
<evidence type="ECO:0000256" key="2">
    <source>
        <dbReference type="ARBA" id="ARBA00011738"/>
    </source>
</evidence>
<evidence type="ECO:0000256" key="1">
    <source>
        <dbReference type="ARBA" id="ARBA00001947"/>
    </source>
</evidence>
<comment type="catalytic activity">
    <reaction evidence="8">
        <text>adenosine(34) in tRNA + H2O + H(+) = inosine(34) in tRNA + NH4(+)</text>
        <dbReference type="Rhea" id="RHEA:43168"/>
        <dbReference type="Rhea" id="RHEA-COMP:10373"/>
        <dbReference type="Rhea" id="RHEA-COMP:10374"/>
        <dbReference type="ChEBI" id="CHEBI:15377"/>
        <dbReference type="ChEBI" id="CHEBI:15378"/>
        <dbReference type="ChEBI" id="CHEBI:28938"/>
        <dbReference type="ChEBI" id="CHEBI:74411"/>
        <dbReference type="ChEBI" id="CHEBI:82852"/>
        <dbReference type="EC" id="3.5.4.33"/>
    </reaction>
</comment>
<feature type="domain" description="CMP/dCMP-type deaminase" evidence="10">
    <location>
        <begin position="204"/>
        <end position="316"/>
    </location>
</feature>
<dbReference type="FunFam" id="3.40.140.10:FF:000005">
    <property type="entry name" value="tRNA-specific adenosine deaminase"/>
    <property type="match status" value="1"/>
</dbReference>
<keyword evidence="4" id="KW-0819">tRNA processing</keyword>